<dbReference type="InterPro" id="IPR013766">
    <property type="entry name" value="Thioredoxin_domain"/>
</dbReference>
<protein>
    <submittedName>
        <fullName evidence="2">TlpA family protein disulfide reductase</fullName>
    </submittedName>
</protein>
<dbReference type="Proteomes" id="UP000659698">
    <property type="component" value="Unassembled WGS sequence"/>
</dbReference>
<organism evidence="2 3">
    <name type="scientific">Rufibacter sediminis</name>
    <dbReference type="NCBI Taxonomy" id="2762756"/>
    <lineage>
        <taxon>Bacteria</taxon>
        <taxon>Pseudomonadati</taxon>
        <taxon>Bacteroidota</taxon>
        <taxon>Cytophagia</taxon>
        <taxon>Cytophagales</taxon>
        <taxon>Hymenobacteraceae</taxon>
        <taxon>Rufibacter</taxon>
    </lineage>
</organism>
<sequence length="436" mass="49072">MILKLIPVTALLLGFSLTTVAQEVIELPLTLKKSFGVFHVGFSSYSPQAEDSPFKEQVRGIPKNLKNVTHHHITLSGKQHFYQSYLQNKISGEYFEQLKQSFGFEPNEKEFSKEPLRVAVYIIKGEDENGKLVWMADTNTDLDFSDEKSRPLLTYGAPFDVKLYRKIADNGVHVKSQQVVKGKVMEVNYPVAFVLSEDKKSTYAGFPSLYTANIKVNNKGYELQFSPANFMHYNPAEADVTTMAVADNIEGGEAKSVRLADELVPSSFFKVGDVEYQYLGIDYMKKVAKVSRVNRNEIMRAAQVGFTPPPFRGRDFVNGSEVSVDQFRGKYLLLDFWFTACAPCIKEFPSLKALVAKYNPAKFEIVGIVSNSKPEHLTKIIGKYDISWKQVLSDEITKLYGVTTFPSTVLISPEGKVIHKNLKGEELEQVLAELIK</sequence>
<dbReference type="CDD" id="cd02966">
    <property type="entry name" value="TlpA_like_family"/>
    <property type="match status" value="1"/>
</dbReference>
<proteinExistence type="predicted"/>
<dbReference type="InterPro" id="IPR050553">
    <property type="entry name" value="Thioredoxin_ResA/DsbE_sf"/>
</dbReference>
<dbReference type="RefSeq" id="WP_186637087.1">
    <property type="nucleotide sequence ID" value="NZ_JACOAF010000023.1"/>
</dbReference>
<dbReference type="PANTHER" id="PTHR42852">
    <property type="entry name" value="THIOL:DISULFIDE INTERCHANGE PROTEIN DSBE"/>
    <property type="match status" value="1"/>
</dbReference>
<feature type="domain" description="Thioredoxin" evidence="1">
    <location>
        <begin position="302"/>
        <end position="436"/>
    </location>
</feature>
<keyword evidence="3" id="KW-1185">Reference proteome</keyword>
<gene>
    <name evidence="2" type="ORF">H7U12_10405</name>
</gene>
<dbReference type="InterPro" id="IPR036249">
    <property type="entry name" value="Thioredoxin-like_sf"/>
</dbReference>
<dbReference type="PANTHER" id="PTHR42852:SF13">
    <property type="entry name" value="PROTEIN DIPZ"/>
    <property type="match status" value="1"/>
</dbReference>
<evidence type="ECO:0000313" key="3">
    <source>
        <dbReference type="Proteomes" id="UP000659698"/>
    </source>
</evidence>
<dbReference type="Gene3D" id="3.40.30.10">
    <property type="entry name" value="Glutaredoxin"/>
    <property type="match status" value="1"/>
</dbReference>
<dbReference type="EMBL" id="JACOAF010000023">
    <property type="protein sequence ID" value="MBC3540096.1"/>
    <property type="molecule type" value="Genomic_DNA"/>
</dbReference>
<reference evidence="2 3" key="1">
    <citation type="journal article" date="2019" name="Int. J. Syst. Evol. Microbiol.">
        <title>Rufibacter sediminis sp. nov., isolated from freshwater lake sediment.</title>
        <authorList>
            <person name="Qu J.H."/>
            <person name="Zhang L.J."/>
            <person name="Fu Y.H."/>
            <person name="Li H.F."/>
        </authorList>
    </citation>
    <scope>NUCLEOTIDE SEQUENCE [LARGE SCALE GENOMIC DNA]</scope>
    <source>
        <strain evidence="2 3">H-1</strain>
    </source>
</reference>
<evidence type="ECO:0000259" key="1">
    <source>
        <dbReference type="PROSITE" id="PS51352"/>
    </source>
</evidence>
<comment type="caution">
    <text evidence="2">The sequence shown here is derived from an EMBL/GenBank/DDBJ whole genome shotgun (WGS) entry which is preliminary data.</text>
</comment>
<dbReference type="InterPro" id="IPR013740">
    <property type="entry name" value="Redoxin"/>
</dbReference>
<name>A0ABR6VTZ9_9BACT</name>
<evidence type="ECO:0000313" key="2">
    <source>
        <dbReference type="EMBL" id="MBC3540096.1"/>
    </source>
</evidence>
<accession>A0ABR6VTZ9</accession>
<dbReference type="PROSITE" id="PS51352">
    <property type="entry name" value="THIOREDOXIN_2"/>
    <property type="match status" value="1"/>
</dbReference>
<dbReference type="SUPFAM" id="SSF52833">
    <property type="entry name" value="Thioredoxin-like"/>
    <property type="match status" value="1"/>
</dbReference>
<dbReference type="Pfam" id="PF08534">
    <property type="entry name" value="Redoxin"/>
    <property type="match status" value="1"/>
</dbReference>